<evidence type="ECO:0000256" key="5">
    <source>
        <dbReference type="ARBA" id="ARBA00022691"/>
    </source>
</evidence>
<protein>
    <recommendedName>
        <fullName evidence="7">tRNA (guanine-N(7)-)-methyltransferase</fullName>
        <ecNumber evidence="7">2.1.1.33</ecNumber>
    </recommendedName>
    <alternativeName>
        <fullName evidence="7">tRNA (guanine(46)-N(7))-methyltransferase</fullName>
    </alternativeName>
    <alternativeName>
        <fullName evidence="7">tRNA(m7G46)-methyltransferase</fullName>
    </alternativeName>
</protein>
<dbReference type="EMBL" id="FXTH01000023">
    <property type="protein sequence ID" value="SMO91203.1"/>
    <property type="molecule type" value="Genomic_DNA"/>
</dbReference>
<dbReference type="SUPFAM" id="SSF53335">
    <property type="entry name" value="S-adenosyl-L-methionine-dependent methyltransferases"/>
    <property type="match status" value="1"/>
</dbReference>
<dbReference type="UniPathway" id="UPA00989"/>
<dbReference type="GO" id="GO:0008176">
    <property type="term" value="F:tRNA (guanine(46)-N7)-methyltransferase activity"/>
    <property type="evidence" value="ECO:0007669"/>
    <property type="project" value="UniProtKB-UniRule"/>
</dbReference>
<name>A0A521F4W0_9BACT</name>
<dbReference type="EC" id="2.1.1.33" evidence="7"/>
<dbReference type="InterPro" id="IPR003358">
    <property type="entry name" value="tRNA_(Gua-N-7)_MeTrfase_Trmb"/>
</dbReference>
<accession>A0A521F4W0</accession>
<dbReference type="HAMAP" id="MF_01057">
    <property type="entry name" value="tRNA_methyltr_TrmB"/>
    <property type="match status" value="1"/>
</dbReference>
<comment type="similarity">
    <text evidence="7">Belongs to the class I-like SAM-binding methyltransferase superfamily. TrmB family.</text>
</comment>
<dbReference type="AlphaFoldDB" id="A0A521F4W0"/>
<dbReference type="Proteomes" id="UP000317593">
    <property type="component" value="Unassembled WGS sequence"/>
</dbReference>
<proteinExistence type="inferred from homology"/>
<dbReference type="RefSeq" id="WP_142715941.1">
    <property type="nucleotide sequence ID" value="NZ_FXTH01000023.1"/>
</dbReference>
<comment type="function">
    <text evidence="2 7">Catalyzes the formation of N(7)-methylguanine at position 46 (m7G46) in tRNA.</text>
</comment>
<keyword evidence="4 7" id="KW-0808">Transferase</keyword>
<feature type="binding site" evidence="7">
    <location>
        <position position="124"/>
    </location>
    <ligand>
        <name>S-adenosyl-L-methionine</name>
        <dbReference type="ChEBI" id="CHEBI:59789"/>
    </ligand>
</feature>
<evidence type="ECO:0000256" key="4">
    <source>
        <dbReference type="ARBA" id="ARBA00022679"/>
    </source>
</evidence>
<dbReference type="Gene3D" id="3.40.50.150">
    <property type="entry name" value="Vaccinia Virus protein VP39"/>
    <property type="match status" value="1"/>
</dbReference>
<dbReference type="InterPro" id="IPR029063">
    <property type="entry name" value="SAM-dependent_MTases_sf"/>
</dbReference>
<evidence type="ECO:0000256" key="6">
    <source>
        <dbReference type="ARBA" id="ARBA00022694"/>
    </source>
</evidence>
<dbReference type="InterPro" id="IPR055361">
    <property type="entry name" value="tRNA_methyltr_TrmB_bact"/>
</dbReference>
<evidence type="ECO:0000313" key="9">
    <source>
        <dbReference type="Proteomes" id="UP000317593"/>
    </source>
</evidence>
<comment type="pathway">
    <text evidence="7">tRNA modification; N(7)-methylguanine-tRNA biosynthesis.</text>
</comment>
<comment type="caution">
    <text evidence="7">Lacks conserved residue(s) required for the propagation of feature annotation.</text>
</comment>
<dbReference type="Pfam" id="PF02390">
    <property type="entry name" value="Methyltransf_4"/>
    <property type="match status" value="1"/>
</dbReference>
<evidence type="ECO:0000313" key="8">
    <source>
        <dbReference type="EMBL" id="SMO91203.1"/>
    </source>
</evidence>
<dbReference type="CDD" id="cd02440">
    <property type="entry name" value="AdoMet_MTases"/>
    <property type="match status" value="1"/>
</dbReference>
<dbReference type="GO" id="GO:0043527">
    <property type="term" value="C:tRNA methyltransferase complex"/>
    <property type="evidence" value="ECO:0007669"/>
    <property type="project" value="TreeGrafter"/>
</dbReference>
<feature type="binding site" evidence="7">
    <location>
        <position position="160"/>
    </location>
    <ligand>
        <name>substrate</name>
    </ligand>
</feature>
<dbReference type="PANTHER" id="PTHR23417">
    <property type="entry name" value="3-DEOXY-D-MANNO-OCTULOSONIC-ACID TRANSFERASE/TRNA GUANINE-N 7 - -METHYLTRANSFERASE"/>
    <property type="match status" value="1"/>
</dbReference>
<sequence>MGRNKLERFDEIGTFDNVSECTDYQDEEAVRPGGKWRSDVFENEHPIILELACGKGEYALALSEHYPDRNIIGVDIKGARIWKGARRALKNNRWNVHFLRIYIDHLDEYFAPGEVDDIWITFPDPYPRGSDRSKRLTSPKFLDIYQKVLGPEGSVRLKTDSEQLFDYTRRTIEKTGCTLLDLVDDIYRERPDDKLLTQKTYFEKKHLEKGRTISYLRFSLPEGKILD</sequence>
<feature type="binding site" evidence="7">
    <location>
        <position position="75"/>
    </location>
    <ligand>
        <name>S-adenosyl-L-methionine</name>
        <dbReference type="ChEBI" id="CHEBI:59789"/>
    </ligand>
</feature>
<feature type="binding site" evidence="7">
    <location>
        <begin position="200"/>
        <end position="203"/>
    </location>
    <ligand>
        <name>substrate</name>
    </ligand>
</feature>
<keyword evidence="5 7" id="KW-0949">S-adenosyl-L-methionine</keyword>
<dbReference type="PROSITE" id="PS51625">
    <property type="entry name" value="SAM_MT_TRMB"/>
    <property type="match status" value="1"/>
</dbReference>
<evidence type="ECO:0000256" key="2">
    <source>
        <dbReference type="ARBA" id="ARBA00003015"/>
    </source>
</evidence>
<evidence type="ECO:0000256" key="7">
    <source>
        <dbReference type="HAMAP-Rule" id="MF_01057"/>
    </source>
</evidence>
<evidence type="ECO:0000256" key="3">
    <source>
        <dbReference type="ARBA" id="ARBA00022603"/>
    </source>
</evidence>
<feature type="binding site" evidence="7">
    <location>
        <position position="50"/>
    </location>
    <ligand>
        <name>S-adenosyl-L-methionine</name>
        <dbReference type="ChEBI" id="CHEBI:59789"/>
    </ligand>
</feature>
<evidence type="ECO:0000256" key="1">
    <source>
        <dbReference type="ARBA" id="ARBA00000142"/>
    </source>
</evidence>
<reference evidence="8 9" key="1">
    <citation type="submission" date="2017-05" db="EMBL/GenBank/DDBJ databases">
        <authorList>
            <person name="Varghese N."/>
            <person name="Submissions S."/>
        </authorList>
    </citation>
    <scope>NUCLEOTIDE SEQUENCE [LARGE SCALE GENOMIC DNA]</scope>
    <source>
        <strain evidence="8 9">DSM 21194</strain>
    </source>
</reference>
<dbReference type="OrthoDB" id="9802090at2"/>
<keyword evidence="6 7" id="KW-0819">tRNA processing</keyword>
<gene>
    <name evidence="7" type="primary">trmB</name>
    <name evidence="8" type="ORF">SAMN06265218_12334</name>
</gene>
<keyword evidence="9" id="KW-1185">Reference proteome</keyword>
<comment type="catalytic activity">
    <reaction evidence="1 7">
        <text>guanosine(46) in tRNA + S-adenosyl-L-methionine = N(7)-methylguanosine(46) in tRNA + S-adenosyl-L-homocysteine</text>
        <dbReference type="Rhea" id="RHEA:42708"/>
        <dbReference type="Rhea" id="RHEA-COMP:10188"/>
        <dbReference type="Rhea" id="RHEA-COMP:10189"/>
        <dbReference type="ChEBI" id="CHEBI:57856"/>
        <dbReference type="ChEBI" id="CHEBI:59789"/>
        <dbReference type="ChEBI" id="CHEBI:74269"/>
        <dbReference type="ChEBI" id="CHEBI:74480"/>
        <dbReference type="EC" id="2.1.1.33"/>
    </reaction>
</comment>
<dbReference type="PANTHER" id="PTHR23417:SF14">
    <property type="entry name" value="PENTACOTRIPEPTIDE-REPEAT REGION OF PRORP DOMAIN-CONTAINING PROTEIN"/>
    <property type="match status" value="1"/>
</dbReference>
<keyword evidence="3 7" id="KW-0489">Methyltransferase</keyword>
<dbReference type="NCBIfam" id="NF001080">
    <property type="entry name" value="PRK00121.2-2"/>
    <property type="match status" value="1"/>
</dbReference>
<organism evidence="8 9">
    <name type="scientific">Fodinibius sediminis</name>
    <dbReference type="NCBI Taxonomy" id="1214077"/>
    <lineage>
        <taxon>Bacteria</taxon>
        <taxon>Pseudomonadati</taxon>
        <taxon>Balneolota</taxon>
        <taxon>Balneolia</taxon>
        <taxon>Balneolales</taxon>
        <taxon>Balneolaceae</taxon>
        <taxon>Fodinibius</taxon>
    </lineage>
</organism>